<keyword evidence="2" id="KW-1185">Reference proteome</keyword>
<dbReference type="EMBL" id="JAAOMP010000151">
    <property type="protein sequence ID" value="MBU2761155.1"/>
    <property type="molecule type" value="Genomic_DNA"/>
</dbReference>
<dbReference type="Proteomes" id="UP000755654">
    <property type="component" value="Unassembled WGS sequence"/>
</dbReference>
<accession>A0ABS6A167</accession>
<dbReference type="RefSeq" id="WP_215884682.1">
    <property type="nucleotide sequence ID" value="NZ_JAAOMP010000151.1"/>
</dbReference>
<comment type="caution">
    <text evidence="1">The sequence shown here is derived from an EMBL/GenBank/DDBJ whole genome shotgun (WGS) entry which is preliminary data.</text>
</comment>
<protein>
    <submittedName>
        <fullName evidence="1">Uncharacterized protein</fullName>
    </submittedName>
</protein>
<sequence>MKMTKEVHKTGRSKDMVRGLSWFLVGNSAIKESLPLAMGAFLKAGSDAQGGRCVPDVCLPGFDQTSLKRARERGPTGFFYVANMSESGPSISRKVTLAAHAQKQTPVFFQLTFNVQVDKYTKGSAMDWDQLTYLQAYHLYKDHLSAIWSRVAQSEAPGRDDLLRYSHLQEALADNPLLTITTLWEVFPTLQAITWDLPIDAIPRVRGLAVRNADALDKATVLAPGFGNLPGEWKLCDQADISGWPA</sequence>
<evidence type="ECO:0000313" key="2">
    <source>
        <dbReference type="Proteomes" id="UP000755654"/>
    </source>
</evidence>
<gene>
    <name evidence="1" type="ORF">HAP95_13535</name>
</gene>
<evidence type="ECO:0000313" key="1">
    <source>
        <dbReference type="EMBL" id="MBU2761155.1"/>
    </source>
</evidence>
<organism evidence="1 2">
    <name type="scientific">Acidithiobacillus sulfurivorans</name>
    <dbReference type="NCBI Taxonomy" id="1958756"/>
    <lineage>
        <taxon>Bacteria</taxon>
        <taxon>Pseudomonadati</taxon>
        <taxon>Pseudomonadota</taxon>
        <taxon>Acidithiobacillia</taxon>
        <taxon>Acidithiobacillales</taxon>
        <taxon>Acidithiobacillaceae</taxon>
        <taxon>Acidithiobacillus</taxon>
    </lineage>
</organism>
<name>A0ABS6A167_9PROT</name>
<proteinExistence type="predicted"/>
<reference evidence="1 2" key="1">
    <citation type="journal article" date="2021" name="ISME J.">
        <title>Genomic evolution of the class Acidithiobacillia: deep-branching Proteobacteria living in extreme acidic conditions.</title>
        <authorList>
            <person name="Moya-Beltran A."/>
            <person name="Beard S."/>
            <person name="Rojas-Villalobos C."/>
            <person name="Issotta F."/>
            <person name="Gallardo Y."/>
            <person name="Ulloa R."/>
            <person name="Giaveno A."/>
            <person name="Degli Esposti M."/>
            <person name="Johnson D.B."/>
            <person name="Quatrini R."/>
        </authorList>
    </citation>
    <scope>NUCLEOTIDE SEQUENCE [LARGE SCALE GENOMIC DNA]</scope>
    <source>
        <strain evidence="1 2">RW2</strain>
    </source>
</reference>